<dbReference type="PROSITE" id="PS50949">
    <property type="entry name" value="HTH_GNTR"/>
    <property type="match status" value="1"/>
</dbReference>
<dbReference type="GO" id="GO:0003700">
    <property type="term" value="F:DNA-binding transcription factor activity"/>
    <property type="evidence" value="ECO:0007669"/>
    <property type="project" value="InterPro"/>
</dbReference>
<feature type="domain" description="HTH gntR-type" evidence="4">
    <location>
        <begin position="24"/>
        <end position="91"/>
    </location>
</feature>
<dbReference type="InterPro" id="IPR036390">
    <property type="entry name" value="WH_DNA-bd_sf"/>
</dbReference>
<accession>A0A5B2TEE2</accession>
<dbReference type="GO" id="GO:0003677">
    <property type="term" value="F:DNA binding"/>
    <property type="evidence" value="ECO:0007669"/>
    <property type="project" value="UniProtKB-KW"/>
</dbReference>
<dbReference type="Pfam" id="PF00392">
    <property type="entry name" value="GntR"/>
    <property type="match status" value="1"/>
</dbReference>
<evidence type="ECO:0000256" key="3">
    <source>
        <dbReference type="ARBA" id="ARBA00023163"/>
    </source>
</evidence>
<reference evidence="5 6" key="1">
    <citation type="journal article" date="2015" name="Int. J. Syst. Evol. Microbiol.">
        <title>Roseomonas oryzae sp. nov., isolated from paddy rhizosphere soil.</title>
        <authorList>
            <person name="Ramaprasad E.V."/>
            <person name="Sasikala Ch."/>
            <person name="Ramana Ch.V."/>
        </authorList>
    </citation>
    <scope>NUCLEOTIDE SEQUENCE [LARGE SCALE GENOMIC DNA]</scope>
    <source>
        <strain evidence="5 6">KCTC 42542</strain>
    </source>
</reference>
<organism evidence="5 6">
    <name type="scientific">Teichococcus oryzae</name>
    <dbReference type="NCBI Taxonomy" id="1608942"/>
    <lineage>
        <taxon>Bacteria</taxon>
        <taxon>Pseudomonadati</taxon>
        <taxon>Pseudomonadota</taxon>
        <taxon>Alphaproteobacteria</taxon>
        <taxon>Acetobacterales</taxon>
        <taxon>Roseomonadaceae</taxon>
        <taxon>Roseomonas</taxon>
    </lineage>
</organism>
<dbReference type="AlphaFoldDB" id="A0A5B2TEE2"/>
<evidence type="ECO:0000313" key="5">
    <source>
        <dbReference type="EMBL" id="KAA2212872.1"/>
    </source>
</evidence>
<dbReference type="EMBL" id="VUKA01000005">
    <property type="protein sequence ID" value="KAA2212872.1"/>
    <property type="molecule type" value="Genomic_DNA"/>
</dbReference>
<name>A0A5B2TEE2_9PROT</name>
<keyword evidence="1" id="KW-0805">Transcription regulation</keyword>
<keyword evidence="6" id="KW-1185">Reference proteome</keyword>
<evidence type="ECO:0000259" key="4">
    <source>
        <dbReference type="PROSITE" id="PS50949"/>
    </source>
</evidence>
<dbReference type="SUPFAM" id="SSF48008">
    <property type="entry name" value="GntR ligand-binding domain-like"/>
    <property type="match status" value="1"/>
</dbReference>
<evidence type="ECO:0000256" key="1">
    <source>
        <dbReference type="ARBA" id="ARBA00023015"/>
    </source>
</evidence>
<evidence type="ECO:0000256" key="2">
    <source>
        <dbReference type="ARBA" id="ARBA00023125"/>
    </source>
</evidence>
<dbReference type="SMART" id="SM00345">
    <property type="entry name" value="HTH_GNTR"/>
    <property type="match status" value="1"/>
</dbReference>
<dbReference type="Gene3D" id="1.10.10.10">
    <property type="entry name" value="Winged helix-like DNA-binding domain superfamily/Winged helix DNA-binding domain"/>
    <property type="match status" value="1"/>
</dbReference>
<keyword evidence="2" id="KW-0238">DNA-binding</keyword>
<dbReference type="InterPro" id="IPR011711">
    <property type="entry name" value="GntR_C"/>
</dbReference>
<dbReference type="PANTHER" id="PTHR43537:SF39">
    <property type="entry name" value="HTH-TYPE TRANSCRIPTIONAL REGULATOR MCBR"/>
    <property type="match status" value="1"/>
</dbReference>
<sequence>MKCDHKNTGMTMTMTPEALPFADLPLEEQAYRRLRQALVAGVFAPGDKLSIRRIAEALGTSPMPARTALRRLAIEQAVDVLPSGTAIVPRLTRPAFLELSTIRATLEPLATRLAAPRLDAATLRTLEGLLAEHDAARAAGKPEQLLRVDREFLFTLYRQADAPMLLGMIEALWLRRGPLFWEARWVLMSQPGDKAHRHGPLLEALRKGDAAVAARELEAEINDATRVLLREMRFQGDPPANILPSLGKAPRARAKLTLG</sequence>
<dbReference type="InterPro" id="IPR036388">
    <property type="entry name" value="WH-like_DNA-bd_sf"/>
</dbReference>
<gene>
    <name evidence="5" type="ORF">F0Q34_12125</name>
</gene>
<comment type="caution">
    <text evidence="5">The sequence shown here is derived from an EMBL/GenBank/DDBJ whole genome shotgun (WGS) entry which is preliminary data.</text>
</comment>
<protein>
    <submittedName>
        <fullName evidence="5">GntR family transcriptional regulator</fullName>
    </submittedName>
</protein>
<dbReference type="PANTHER" id="PTHR43537">
    <property type="entry name" value="TRANSCRIPTIONAL REGULATOR, GNTR FAMILY"/>
    <property type="match status" value="1"/>
</dbReference>
<dbReference type="SMART" id="SM00895">
    <property type="entry name" value="FCD"/>
    <property type="match status" value="1"/>
</dbReference>
<evidence type="ECO:0000313" key="6">
    <source>
        <dbReference type="Proteomes" id="UP000322110"/>
    </source>
</evidence>
<keyword evidence="3" id="KW-0804">Transcription</keyword>
<dbReference type="InterPro" id="IPR008920">
    <property type="entry name" value="TF_FadR/GntR_C"/>
</dbReference>
<proteinExistence type="predicted"/>
<dbReference type="SUPFAM" id="SSF46785">
    <property type="entry name" value="Winged helix' DNA-binding domain"/>
    <property type="match status" value="1"/>
</dbReference>
<dbReference type="Proteomes" id="UP000322110">
    <property type="component" value="Unassembled WGS sequence"/>
</dbReference>
<dbReference type="Pfam" id="PF07729">
    <property type="entry name" value="FCD"/>
    <property type="match status" value="1"/>
</dbReference>
<dbReference type="InterPro" id="IPR000524">
    <property type="entry name" value="Tscrpt_reg_HTH_GntR"/>
</dbReference>
<dbReference type="Gene3D" id="1.20.120.530">
    <property type="entry name" value="GntR ligand-binding domain-like"/>
    <property type="match status" value="1"/>
</dbReference>